<organism evidence="6 7">
    <name type="scientific">Trichoderma arundinaceum</name>
    <dbReference type="NCBI Taxonomy" id="490622"/>
    <lineage>
        <taxon>Eukaryota</taxon>
        <taxon>Fungi</taxon>
        <taxon>Dikarya</taxon>
        <taxon>Ascomycota</taxon>
        <taxon>Pezizomycotina</taxon>
        <taxon>Sordariomycetes</taxon>
        <taxon>Hypocreomycetidae</taxon>
        <taxon>Hypocreales</taxon>
        <taxon>Hypocreaceae</taxon>
        <taxon>Trichoderma</taxon>
    </lineage>
</organism>
<keyword evidence="6" id="KW-0418">Kinase</keyword>
<dbReference type="STRING" id="490622.A0A395N9G2"/>
<feature type="domain" description="Fungal-type protein kinase" evidence="5">
    <location>
        <begin position="286"/>
        <end position="716"/>
    </location>
</feature>
<evidence type="ECO:0000256" key="3">
    <source>
        <dbReference type="ARBA" id="ARBA00048679"/>
    </source>
</evidence>
<dbReference type="PANTHER" id="PTHR38248">
    <property type="entry name" value="FUNK1 6"/>
    <property type="match status" value="1"/>
</dbReference>
<evidence type="ECO:0000313" key="7">
    <source>
        <dbReference type="Proteomes" id="UP000266272"/>
    </source>
</evidence>
<dbReference type="AlphaFoldDB" id="A0A395N9G2"/>
<dbReference type="PANTHER" id="PTHR38248:SF2">
    <property type="entry name" value="FUNK1 11"/>
    <property type="match status" value="1"/>
</dbReference>
<keyword evidence="7" id="KW-1185">Reference proteome</keyword>
<feature type="region of interest" description="Disordered" evidence="4">
    <location>
        <begin position="518"/>
        <end position="597"/>
    </location>
</feature>
<dbReference type="Proteomes" id="UP000266272">
    <property type="component" value="Unassembled WGS sequence"/>
</dbReference>
<dbReference type="EMBL" id="PXOA01000775">
    <property type="protein sequence ID" value="RFU72772.1"/>
    <property type="molecule type" value="Genomic_DNA"/>
</dbReference>
<comment type="catalytic activity">
    <reaction evidence="2">
        <text>L-threonyl-[protein] + ATP = O-phospho-L-threonyl-[protein] + ADP + H(+)</text>
        <dbReference type="Rhea" id="RHEA:46608"/>
        <dbReference type="Rhea" id="RHEA-COMP:11060"/>
        <dbReference type="Rhea" id="RHEA-COMP:11605"/>
        <dbReference type="ChEBI" id="CHEBI:15378"/>
        <dbReference type="ChEBI" id="CHEBI:30013"/>
        <dbReference type="ChEBI" id="CHEBI:30616"/>
        <dbReference type="ChEBI" id="CHEBI:61977"/>
        <dbReference type="ChEBI" id="CHEBI:456216"/>
        <dbReference type="EC" id="2.7.11.1"/>
    </reaction>
</comment>
<protein>
    <recommendedName>
        <fullName evidence="1">non-specific serine/threonine protein kinase</fullName>
        <ecNumber evidence="1">2.7.11.1</ecNumber>
    </recommendedName>
</protein>
<proteinExistence type="predicted"/>
<evidence type="ECO:0000256" key="1">
    <source>
        <dbReference type="ARBA" id="ARBA00012513"/>
    </source>
</evidence>
<dbReference type="Gene3D" id="1.10.510.10">
    <property type="entry name" value="Transferase(Phosphotransferase) domain 1"/>
    <property type="match status" value="1"/>
</dbReference>
<dbReference type="EC" id="2.7.11.1" evidence="1"/>
<evidence type="ECO:0000313" key="6">
    <source>
        <dbReference type="EMBL" id="RFU72772.1"/>
    </source>
</evidence>
<keyword evidence="6" id="KW-0808">Transferase</keyword>
<dbReference type="SUPFAM" id="SSF56112">
    <property type="entry name" value="Protein kinase-like (PK-like)"/>
    <property type="match status" value="1"/>
</dbReference>
<name>A0A395N9G2_TRIAR</name>
<gene>
    <name evidence="6" type="ORF">TARUN_9487</name>
</gene>
<feature type="compositionally biased region" description="Polar residues" evidence="4">
    <location>
        <begin position="518"/>
        <end position="537"/>
    </location>
</feature>
<dbReference type="OrthoDB" id="5584477at2759"/>
<dbReference type="GO" id="GO:0004674">
    <property type="term" value="F:protein serine/threonine kinase activity"/>
    <property type="evidence" value="ECO:0007669"/>
    <property type="project" value="UniProtKB-EC"/>
</dbReference>
<comment type="catalytic activity">
    <reaction evidence="3">
        <text>L-seryl-[protein] + ATP = O-phospho-L-seryl-[protein] + ADP + H(+)</text>
        <dbReference type="Rhea" id="RHEA:17989"/>
        <dbReference type="Rhea" id="RHEA-COMP:9863"/>
        <dbReference type="Rhea" id="RHEA-COMP:11604"/>
        <dbReference type="ChEBI" id="CHEBI:15378"/>
        <dbReference type="ChEBI" id="CHEBI:29999"/>
        <dbReference type="ChEBI" id="CHEBI:30616"/>
        <dbReference type="ChEBI" id="CHEBI:83421"/>
        <dbReference type="ChEBI" id="CHEBI:456216"/>
        <dbReference type="EC" id="2.7.11.1"/>
    </reaction>
</comment>
<dbReference type="PROSITE" id="PS00109">
    <property type="entry name" value="PROTEIN_KINASE_TYR"/>
    <property type="match status" value="1"/>
</dbReference>
<dbReference type="InterPro" id="IPR040976">
    <property type="entry name" value="Pkinase_fungal"/>
</dbReference>
<dbReference type="InterPro" id="IPR008266">
    <property type="entry name" value="Tyr_kinase_AS"/>
</dbReference>
<dbReference type="InterPro" id="IPR011009">
    <property type="entry name" value="Kinase-like_dom_sf"/>
</dbReference>
<evidence type="ECO:0000259" key="5">
    <source>
        <dbReference type="Pfam" id="PF17667"/>
    </source>
</evidence>
<sequence>MLDADSQRLISQNPIGNGLDEYRALFRSRCEAQGLEAASEAFHELSDDGRTPLMRSETWFMLIVISLIVLKELLIKLLVSLIALPAALSLCPRSSEILAASLSRLLPSIIAGSDPDRLIPLLRTALDSDDGALWESAIKSVQEFTPPPQPAAPQQTPSNINSGSLVNTSELRKDMDHVLNQELSNIHVNVPNFRSSYFCIDSLDRIARSVLERCRQGDDPIFSNGWTGWPQIPEEQHVLSWFSHINEKLIRLAKDVDPTLPLQRPPKLRTKSNQPIEGSIATRMMDIGYVGYIDEDDADLKYHWSHVMVVGELKKSPTLDNRSGSWLDLARYAREVFAAQDNRRFVLGFTLCGSLMRLWAFDRLGGIASERFDVNQDPLEFVSVVIGFLLMNNEQLGYDPTILKSGNRQYIEIQRDGQTEKLFLEQVIFRQACIVGRATTCWKAYREGDKKTFVVKDSWQYPERHEEGLMLREADAKGVENIAKYHHHEVVRVGGIVDDINSSVRKGLDLTAAVVSSAADSEQSSPANSAMVSNSGHAISGQRETPADRNRTSRSSNVPSRKRLLPQVESRVHPRKRRSPMSTTTSRKDESGNRIHRRVVIQSYGKRIYKASSKAALLAGLEGCINGHESLYRRAGLLHRDISINNLMVNEEEEDPSRRAFLIDLDLAIEERRTAASGAKGKTGTRAFMAIGVLYGEQHSYIHDLESFFWVLYWICVHYDGPGLSIGTTDYERWNYMNDDQLATYKTGFISDERRFLQRAETHFTAYYRPLIPWVNRLRRAVFPNGKPREARDEGLYAVMKGILREARISLE</sequence>
<dbReference type="Pfam" id="PF17667">
    <property type="entry name" value="Pkinase_fungal"/>
    <property type="match status" value="1"/>
</dbReference>
<evidence type="ECO:0000256" key="4">
    <source>
        <dbReference type="SAM" id="MobiDB-lite"/>
    </source>
</evidence>
<accession>A0A395N9G2</accession>
<reference evidence="6 7" key="1">
    <citation type="journal article" date="2018" name="PLoS Pathog.">
        <title>Evolution of structural diversity of trichothecenes, a family of toxins produced by plant pathogenic and entomopathogenic fungi.</title>
        <authorList>
            <person name="Proctor R.H."/>
            <person name="McCormick S.P."/>
            <person name="Kim H.S."/>
            <person name="Cardoza R.E."/>
            <person name="Stanley A.M."/>
            <person name="Lindo L."/>
            <person name="Kelly A."/>
            <person name="Brown D.W."/>
            <person name="Lee T."/>
            <person name="Vaughan M.M."/>
            <person name="Alexander N.J."/>
            <person name="Busman M."/>
            <person name="Gutierrez S."/>
        </authorList>
    </citation>
    <scope>NUCLEOTIDE SEQUENCE [LARGE SCALE GENOMIC DNA]</scope>
    <source>
        <strain evidence="6 7">IBT 40837</strain>
    </source>
</reference>
<evidence type="ECO:0000256" key="2">
    <source>
        <dbReference type="ARBA" id="ARBA00047899"/>
    </source>
</evidence>
<comment type="caution">
    <text evidence="6">The sequence shown here is derived from an EMBL/GenBank/DDBJ whole genome shotgun (WGS) entry which is preliminary data.</text>
</comment>